<sequence length="121" mass="13852">AVLGFRWHGVFCRRCIEGRKGFMRVIVLKSDIAGVRWMECGSMNYYARILYGCWGFMSCLEWVADRAKDIRVLMSSLWVAVEESGLLECLDVGEAIPMEKLLKMRNGSRGHSDCHPLLEFS</sequence>
<proteinExistence type="predicted"/>
<comment type="caution">
    <text evidence="1">The sequence shown here is derived from an EMBL/GenBank/DDBJ whole genome shotgun (WGS) entry which is preliminary data.</text>
</comment>
<name>A0A7J6U778_PEROL</name>
<reference evidence="1 2" key="1">
    <citation type="submission" date="2020-04" db="EMBL/GenBank/DDBJ databases">
        <title>Perkinsus olseni comparative genomics.</title>
        <authorList>
            <person name="Bogema D.R."/>
        </authorList>
    </citation>
    <scope>NUCLEOTIDE SEQUENCE [LARGE SCALE GENOMIC DNA]</scope>
    <source>
        <strain evidence="1 2">ATCC PRA-207</strain>
    </source>
</reference>
<organism evidence="1 2">
    <name type="scientific">Perkinsus olseni</name>
    <name type="common">Perkinsus atlanticus</name>
    <dbReference type="NCBI Taxonomy" id="32597"/>
    <lineage>
        <taxon>Eukaryota</taxon>
        <taxon>Sar</taxon>
        <taxon>Alveolata</taxon>
        <taxon>Perkinsozoa</taxon>
        <taxon>Perkinsea</taxon>
        <taxon>Perkinsida</taxon>
        <taxon>Perkinsidae</taxon>
        <taxon>Perkinsus</taxon>
    </lineage>
</organism>
<feature type="non-terminal residue" evidence="1">
    <location>
        <position position="121"/>
    </location>
</feature>
<keyword evidence="2" id="KW-1185">Reference proteome</keyword>
<gene>
    <name evidence="1" type="ORF">FOZ63_013161</name>
</gene>
<protein>
    <submittedName>
        <fullName evidence="1">Uncharacterized protein</fullName>
    </submittedName>
</protein>
<dbReference type="Proteomes" id="UP000553632">
    <property type="component" value="Unassembled WGS sequence"/>
</dbReference>
<evidence type="ECO:0000313" key="2">
    <source>
        <dbReference type="Proteomes" id="UP000553632"/>
    </source>
</evidence>
<accession>A0A7J6U778</accession>
<feature type="non-terminal residue" evidence="1">
    <location>
        <position position="1"/>
    </location>
</feature>
<dbReference type="EMBL" id="JABANO010005432">
    <property type="protein sequence ID" value="KAF4753529.1"/>
    <property type="molecule type" value="Genomic_DNA"/>
</dbReference>
<dbReference type="AlphaFoldDB" id="A0A7J6U778"/>
<evidence type="ECO:0000313" key="1">
    <source>
        <dbReference type="EMBL" id="KAF4753529.1"/>
    </source>
</evidence>